<evidence type="ECO:0000256" key="6">
    <source>
        <dbReference type="ARBA" id="ARBA00022989"/>
    </source>
</evidence>
<dbReference type="OrthoDB" id="2139348at2759"/>
<dbReference type="AlphaFoldDB" id="A0A066VT69"/>
<evidence type="ECO:0000256" key="8">
    <source>
        <dbReference type="ARBA" id="ARBA00023136"/>
    </source>
</evidence>
<dbReference type="RefSeq" id="XP_013242964.1">
    <property type="nucleotide sequence ID" value="XM_013387510.1"/>
</dbReference>
<protein>
    <submittedName>
        <fullName evidence="11">Mitochondrial carrier</fullName>
    </submittedName>
</protein>
<feature type="repeat" description="Solcar" evidence="9">
    <location>
        <begin position="61"/>
        <end position="160"/>
    </location>
</feature>
<keyword evidence="8 9" id="KW-0472">Membrane</keyword>
<evidence type="ECO:0000256" key="5">
    <source>
        <dbReference type="ARBA" id="ARBA00022737"/>
    </source>
</evidence>
<keyword evidence="6" id="KW-1133">Transmembrane helix</keyword>
<evidence type="ECO:0000256" key="10">
    <source>
        <dbReference type="RuleBase" id="RU000488"/>
    </source>
</evidence>
<dbReference type="PANTHER" id="PTHR45624:SF31">
    <property type="entry name" value="MITOCHONDRIAL ORNITHINE TRANSPORTER 1"/>
    <property type="match status" value="1"/>
</dbReference>
<feature type="repeat" description="Solcar" evidence="9">
    <location>
        <begin position="184"/>
        <end position="299"/>
    </location>
</feature>
<dbReference type="InterPro" id="IPR018108">
    <property type="entry name" value="MCP_transmembrane"/>
</dbReference>
<dbReference type="SUPFAM" id="SSF103506">
    <property type="entry name" value="Mitochondrial carrier"/>
    <property type="match status" value="1"/>
</dbReference>
<evidence type="ECO:0000256" key="4">
    <source>
        <dbReference type="ARBA" id="ARBA00022692"/>
    </source>
</evidence>
<comment type="caution">
    <text evidence="11">The sequence shown here is derived from an EMBL/GenBank/DDBJ whole genome shotgun (WGS) entry which is preliminary data.</text>
</comment>
<keyword evidence="4 9" id="KW-0812">Transmembrane</keyword>
<dbReference type="Proteomes" id="UP000027361">
    <property type="component" value="Unassembled WGS sequence"/>
</dbReference>
<evidence type="ECO:0000256" key="2">
    <source>
        <dbReference type="ARBA" id="ARBA00006375"/>
    </source>
</evidence>
<evidence type="ECO:0000256" key="9">
    <source>
        <dbReference type="PROSITE-ProRule" id="PRU00282"/>
    </source>
</evidence>
<dbReference type="PANTHER" id="PTHR45624">
    <property type="entry name" value="MITOCHONDRIAL BASIC AMINO ACIDS TRANSPORTER-RELATED"/>
    <property type="match status" value="1"/>
</dbReference>
<dbReference type="Pfam" id="PF00153">
    <property type="entry name" value="Mito_carr"/>
    <property type="match status" value="3"/>
</dbReference>
<evidence type="ECO:0000256" key="1">
    <source>
        <dbReference type="ARBA" id="ARBA00004225"/>
    </source>
</evidence>
<dbReference type="Gene3D" id="1.50.40.10">
    <property type="entry name" value="Mitochondrial carrier domain"/>
    <property type="match status" value="1"/>
</dbReference>
<name>A0A066VT69_TILAU</name>
<dbReference type="InParanoid" id="A0A066VT69"/>
<evidence type="ECO:0000313" key="11">
    <source>
        <dbReference type="EMBL" id="KDN44897.1"/>
    </source>
</evidence>
<dbReference type="HOGENOM" id="CLU_015166_16_3_1"/>
<evidence type="ECO:0000313" key="12">
    <source>
        <dbReference type="Proteomes" id="UP000027361"/>
    </source>
</evidence>
<keyword evidence="12" id="KW-1185">Reference proteome</keyword>
<reference evidence="11 12" key="1">
    <citation type="submission" date="2014-05" db="EMBL/GenBank/DDBJ databases">
        <title>Draft genome sequence of a rare smut relative, Tilletiaria anomala UBC 951.</title>
        <authorList>
            <consortium name="DOE Joint Genome Institute"/>
            <person name="Toome M."/>
            <person name="Kuo A."/>
            <person name="Henrissat B."/>
            <person name="Lipzen A."/>
            <person name="Tritt A."/>
            <person name="Yoshinaga Y."/>
            <person name="Zane M."/>
            <person name="Barry K."/>
            <person name="Grigoriev I.V."/>
            <person name="Spatafora J.W."/>
            <person name="Aimea M.C."/>
        </authorList>
    </citation>
    <scope>NUCLEOTIDE SEQUENCE [LARGE SCALE GENOMIC DNA]</scope>
    <source>
        <strain evidence="11 12">UBC 951</strain>
    </source>
</reference>
<accession>A0A066VT69</accession>
<dbReference type="STRING" id="1037660.A0A066VT69"/>
<feature type="repeat" description="Solcar" evidence="9">
    <location>
        <begin position="313"/>
        <end position="401"/>
    </location>
</feature>
<evidence type="ECO:0000256" key="3">
    <source>
        <dbReference type="ARBA" id="ARBA00022448"/>
    </source>
</evidence>
<dbReference type="InterPro" id="IPR050567">
    <property type="entry name" value="Mitochondrial_Carrier"/>
</dbReference>
<dbReference type="OMA" id="YSRRMMM"/>
<dbReference type="GO" id="GO:0031966">
    <property type="term" value="C:mitochondrial membrane"/>
    <property type="evidence" value="ECO:0007669"/>
    <property type="project" value="UniProtKB-SubCell"/>
</dbReference>
<comment type="similarity">
    <text evidence="2 10">Belongs to the mitochondrial carrier (TC 2.A.29) family.</text>
</comment>
<gene>
    <name evidence="11" type="ORF">K437DRAFT_224636</name>
</gene>
<sequence length="401" mass="42719">MLYPASQTWCVLRKCSSHRSHPISTDHWQHEHAHTIIHSPLEPESAVHNPYSSSEHPRKFSQATRDVAFGSIAGMFAKLFEHPFDLVKVRLQTQQVAPAPSSTSPPLAATPHYRGALHCFSSTYANEGVRGLYRGLSMPVLGAVAENATLFFTYNAILRLLAAHTLAPLGATEGKAASAKPEDMNVSQLAIAAAGAGAVTSLVLTPVELIKCRMQVQMISASAISSSAAAASASLPVTAAPAQIKRLNPTNLQGPLEILTSTIRTEGVRGLWLGQTGTLLRETGGGIAWFLTFELVTRRMVEGIRAALAKKDLSSLQLITAGALAGISYNLVLFPADSVKSTMQTEKELGHSARGTTSGKEGRTSFMNTFRKIYNTKGVKGLYAGCGITCLRSAPSSALIL</sequence>
<evidence type="ECO:0000256" key="7">
    <source>
        <dbReference type="ARBA" id="ARBA00023128"/>
    </source>
</evidence>
<dbReference type="InterPro" id="IPR023395">
    <property type="entry name" value="MCP_dom_sf"/>
</dbReference>
<dbReference type="GO" id="GO:0000064">
    <property type="term" value="F:L-ornithine transmembrane transporter activity"/>
    <property type="evidence" value="ECO:0007669"/>
    <property type="project" value="TreeGrafter"/>
</dbReference>
<proteinExistence type="inferred from homology"/>
<dbReference type="EMBL" id="JMSN01000047">
    <property type="protein sequence ID" value="KDN44897.1"/>
    <property type="molecule type" value="Genomic_DNA"/>
</dbReference>
<keyword evidence="3 10" id="KW-0813">Transport</keyword>
<organism evidence="11 12">
    <name type="scientific">Tilletiaria anomala (strain ATCC 24038 / CBS 436.72 / UBC 951)</name>
    <dbReference type="NCBI Taxonomy" id="1037660"/>
    <lineage>
        <taxon>Eukaryota</taxon>
        <taxon>Fungi</taxon>
        <taxon>Dikarya</taxon>
        <taxon>Basidiomycota</taxon>
        <taxon>Ustilaginomycotina</taxon>
        <taxon>Exobasidiomycetes</taxon>
        <taxon>Georgefischeriales</taxon>
        <taxon>Tilletiariaceae</taxon>
        <taxon>Tilletiaria</taxon>
    </lineage>
</organism>
<keyword evidence="5" id="KW-0677">Repeat</keyword>
<keyword evidence="7" id="KW-0496">Mitochondrion</keyword>
<comment type="subcellular location">
    <subcellularLocation>
        <location evidence="1">Mitochondrion membrane</location>
        <topology evidence="1">Multi-pass membrane protein</topology>
    </subcellularLocation>
</comment>
<dbReference type="GeneID" id="25262479"/>
<dbReference type="PROSITE" id="PS50920">
    <property type="entry name" value="SOLCAR"/>
    <property type="match status" value="3"/>
</dbReference>
<dbReference type="GO" id="GO:1990575">
    <property type="term" value="P:mitochondrial L-ornithine transmembrane transport"/>
    <property type="evidence" value="ECO:0007669"/>
    <property type="project" value="TreeGrafter"/>
</dbReference>